<dbReference type="Gene3D" id="1.10.286.20">
    <property type="match status" value="1"/>
</dbReference>
<gene>
    <name evidence="3" type="primary">rnk</name>
    <name evidence="3" type="ORF">GCM10011385_26090</name>
</gene>
<dbReference type="GO" id="GO:0016301">
    <property type="term" value="F:kinase activity"/>
    <property type="evidence" value="ECO:0007669"/>
    <property type="project" value="UniProtKB-KW"/>
</dbReference>
<keyword evidence="3" id="KW-0808">Transferase</keyword>
<dbReference type="Pfam" id="PF01272">
    <property type="entry name" value="GreA_GreB"/>
    <property type="match status" value="1"/>
</dbReference>
<dbReference type="GO" id="GO:0070063">
    <property type="term" value="F:RNA polymerase binding"/>
    <property type="evidence" value="ECO:0007669"/>
    <property type="project" value="InterPro"/>
</dbReference>
<dbReference type="RefSeq" id="WP_188721499.1">
    <property type="nucleotide sequence ID" value="NZ_BMIF01000007.1"/>
</dbReference>
<dbReference type="Gene3D" id="3.10.50.30">
    <property type="entry name" value="Transcription elongation factor, GreA/GreB, C-terminal domain"/>
    <property type="match status" value="1"/>
</dbReference>
<dbReference type="PANTHER" id="PTHR30437:SF5">
    <property type="entry name" value="REGULATOR OF NUCLEOSIDE DIPHOSPHATE KINASE"/>
    <property type="match status" value="1"/>
</dbReference>
<proteinExistence type="predicted"/>
<dbReference type="AlphaFoldDB" id="A0A916W6G8"/>
<dbReference type="SUPFAM" id="SSF54534">
    <property type="entry name" value="FKBP-like"/>
    <property type="match status" value="1"/>
</dbReference>
<dbReference type="InterPro" id="IPR023459">
    <property type="entry name" value="Tscrpt_elong_fac_GreA/B_fam"/>
</dbReference>
<dbReference type="InterPro" id="IPR029462">
    <property type="entry name" value="Rnk_N"/>
</dbReference>
<dbReference type="GO" id="GO:0003677">
    <property type="term" value="F:DNA binding"/>
    <property type="evidence" value="ECO:0007669"/>
    <property type="project" value="InterPro"/>
</dbReference>
<keyword evidence="3" id="KW-0418">Kinase</keyword>
<dbReference type="InterPro" id="IPR036953">
    <property type="entry name" value="GreA/GreB_C_sf"/>
</dbReference>
<evidence type="ECO:0000313" key="4">
    <source>
        <dbReference type="Proteomes" id="UP000636264"/>
    </source>
</evidence>
<sequence length="142" mass="15340">MQKKPGPKPRITLSRTDHDRLLGLAEAMEARNPTFSETMIAELERANVVEDKALPAKVIRMGSTLSYTADDGEPQKVTLVFPVEADIEKGKISVTTPVGTALIGLSAGQSIDWTDRGGKSHRLKVIAVHPEGVKEPTEAVAR</sequence>
<feature type="domain" description="Transcription elongation factor GreA/GreB C-terminal" evidence="1">
    <location>
        <begin position="55"/>
        <end position="129"/>
    </location>
</feature>
<reference evidence="3" key="2">
    <citation type="submission" date="2020-09" db="EMBL/GenBank/DDBJ databases">
        <authorList>
            <person name="Sun Q."/>
            <person name="Zhou Y."/>
        </authorList>
    </citation>
    <scope>NUCLEOTIDE SEQUENCE</scope>
    <source>
        <strain evidence="3">CGMCC 1.15320</strain>
    </source>
</reference>
<dbReference type="GO" id="GO:0006354">
    <property type="term" value="P:DNA-templated transcription elongation"/>
    <property type="evidence" value="ECO:0007669"/>
    <property type="project" value="TreeGrafter"/>
</dbReference>
<dbReference type="NCBIfam" id="NF004396">
    <property type="entry name" value="PRK05753.1"/>
    <property type="match status" value="1"/>
</dbReference>
<name>A0A916W6G8_9HYPH</name>
<keyword evidence="4" id="KW-1185">Reference proteome</keyword>
<evidence type="ECO:0000259" key="1">
    <source>
        <dbReference type="Pfam" id="PF01272"/>
    </source>
</evidence>
<reference evidence="3" key="1">
    <citation type="journal article" date="2014" name="Int. J. Syst. Evol. Microbiol.">
        <title>Complete genome sequence of Corynebacterium casei LMG S-19264T (=DSM 44701T), isolated from a smear-ripened cheese.</title>
        <authorList>
            <consortium name="US DOE Joint Genome Institute (JGI-PGF)"/>
            <person name="Walter F."/>
            <person name="Albersmeier A."/>
            <person name="Kalinowski J."/>
            <person name="Ruckert C."/>
        </authorList>
    </citation>
    <scope>NUCLEOTIDE SEQUENCE</scope>
    <source>
        <strain evidence="3">CGMCC 1.15320</strain>
    </source>
</reference>
<feature type="domain" description="Regulator of nucleoside diphosphate kinase N-terminal" evidence="2">
    <location>
        <begin position="9"/>
        <end position="49"/>
    </location>
</feature>
<dbReference type="Pfam" id="PF14760">
    <property type="entry name" value="Rnk_N"/>
    <property type="match status" value="1"/>
</dbReference>
<dbReference type="Proteomes" id="UP000636264">
    <property type="component" value="Unassembled WGS sequence"/>
</dbReference>
<dbReference type="GO" id="GO:0032784">
    <property type="term" value="P:regulation of DNA-templated transcription elongation"/>
    <property type="evidence" value="ECO:0007669"/>
    <property type="project" value="InterPro"/>
</dbReference>
<evidence type="ECO:0000259" key="2">
    <source>
        <dbReference type="Pfam" id="PF14760"/>
    </source>
</evidence>
<comment type="caution">
    <text evidence="3">The sequence shown here is derived from an EMBL/GenBank/DDBJ whole genome shotgun (WGS) entry which is preliminary data.</text>
</comment>
<accession>A0A916W6G8</accession>
<organism evidence="3 4">
    <name type="scientific">Nitratireductor aestuarii</name>
    <dbReference type="NCBI Taxonomy" id="1735103"/>
    <lineage>
        <taxon>Bacteria</taxon>
        <taxon>Pseudomonadati</taxon>
        <taxon>Pseudomonadota</taxon>
        <taxon>Alphaproteobacteria</taxon>
        <taxon>Hyphomicrobiales</taxon>
        <taxon>Phyllobacteriaceae</taxon>
        <taxon>Nitratireductor</taxon>
    </lineage>
</organism>
<dbReference type="EMBL" id="BMIF01000007">
    <property type="protein sequence ID" value="GGA71014.1"/>
    <property type="molecule type" value="Genomic_DNA"/>
</dbReference>
<dbReference type="PANTHER" id="PTHR30437">
    <property type="entry name" value="TRANSCRIPTION ELONGATION FACTOR GREA"/>
    <property type="match status" value="1"/>
</dbReference>
<dbReference type="InterPro" id="IPR001437">
    <property type="entry name" value="Tscrpt_elong_fac_GreA/B_C"/>
</dbReference>
<evidence type="ECO:0000313" key="3">
    <source>
        <dbReference type="EMBL" id="GGA71014.1"/>
    </source>
</evidence>
<protein>
    <submittedName>
        <fullName evidence="3">Nucleoside diphosphate kinase regulator</fullName>
    </submittedName>
</protein>